<dbReference type="PANTHER" id="PTHR45730">
    <property type="entry name" value="ZINC FINGER PROTEIN JAGGED"/>
    <property type="match status" value="1"/>
</dbReference>
<dbReference type="SUPFAM" id="SSF57667">
    <property type="entry name" value="beta-beta-alpha zinc fingers"/>
    <property type="match status" value="1"/>
</dbReference>
<proteinExistence type="predicted"/>
<evidence type="ECO:0000259" key="3">
    <source>
        <dbReference type="PROSITE" id="PS50157"/>
    </source>
</evidence>
<keyword evidence="5" id="KW-1185">Reference proteome</keyword>
<feature type="domain" description="C2H2-type" evidence="3">
    <location>
        <begin position="31"/>
        <end position="58"/>
    </location>
</feature>
<dbReference type="EMBL" id="CM029039">
    <property type="protein sequence ID" value="KAG2639984.1"/>
    <property type="molecule type" value="Genomic_DNA"/>
</dbReference>
<keyword evidence="1" id="KW-0862">Zinc</keyword>
<dbReference type="InterPro" id="IPR013087">
    <property type="entry name" value="Znf_C2H2_type"/>
</dbReference>
<sequence>MESSRGGAPCSIDTSGGGGLVNGSGGGARLFPCLFCSKTFLKSQALGGHQNAHKKERVAGSGASSYAAALELDAALAAAGSALPATASMLFVSGAPHCAGAVAIGAGAGEASYKPAALRLHGGAGLIDETLNWARGTHRRPPRPPRRRRTPPLPAWSPTSS</sequence>
<dbReference type="GO" id="GO:0003700">
    <property type="term" value="F:DNA-binding transcription factor activity"/>
    <property type="evidence" value="ECO:0007669"/>
    <property type="project" value="InterPro"/>
</dbReference>
<evidence type="ECO:0000256" key="1">
    <source>
        <dbReference type="PROSITE-ProRule" id="PRU00042"/>
    </source>
</evidence>
<feature type="compositionally biased region" description="Basic residues" evidence="2">
    <location>
        <begin position="136"/>
        <end position="150"/>
    </location>
</feature>
<keyword evidence="1" id="KW-0479">Metal-binding</keyword>
<dbReference type="InterPro" id="IPR036236">
    <property type="entry name" value="Znf_C2H2_sf"/>
</dbReference>
<comment type="caution">
    <text evidence="4">The sequence shown here is derived from an EMBL/GenBank/DDBJ whole genome shotgun (WGS) entry which is preliminary data.</text>
</comment>
<dbReference type="AlphaFoldDB" id="A0A8T0W3M6"/>
<dbReference type="PROSITE" id="PS00028">
    <property type="entry name" value="ZINC_FINGER_C2H2_1"/>
    <property type="match status" value="1"/>
</dbReference>
<evidence type="ECO:0000313" key="5">
    <source>
        <dbReference type="Proteomes" id="UP000823388"/>
    </source>
</evidence>
<dbReference type="GO" id="GO:0008270">
    <property type="term" value="F:zinc ion binding"/>
    <property type="evidence" value="ECO:0007669"/>
    <property type="project" value="UniProtKB-KW"/>
</dbReference>
<reference evidence="4" key="1">
    <citation type="submission" date="2020-05" db="EMBL/GenBank/DDBJ databases">
        <title>WGS assembly of Panicum virgatum.</title>
        <authorList>
            <person name="Lovell J.T."/>
            <person name="Jenkins J."/>
            <person name="Shu S."/>
            <person name="Juenger T.E."/>
            <person name="Schmutz J."/>
        </authorList>
    </citation>
    <scope>NUCLEOTIDE SEQUENCE</scope>
    <source>
        <strain evidence="4">AP13</strain>
    </source>
</reference>
<dbReference type="PANTHER" id="PTHR45730:SF101">
    <property type="entry name" value="C2H2-TYPE DOMAIN-CONTAINING PROTEIN"/>
    <property type="match status" value="1"/>
</dbReference>
<protein>
    <recommendedName>
        <fullName evidence="3">C2H2-type domain-containing protein</fullName>
    </recommendedName>
</protein>
<dbReference type="InterPro" id="IPR045320">
    <property type="entry name" value="JAGGED/SL1-like"/>
</dbReference>
<feature type="region of interest" description="Disordered" evidence="2">
    <location>
        <begin position="134"/>
        <end position="161"/>
    </location>
</feature>
<dbReference type="Proteomes" id="UP000823388">
    <property type="component" value="Chromosome 2K"/>
</dbReference>
<keyword evidence="1" id="KW-0863">Zinc-finger</keyword>
<organism evidence="4 5">
    <name type="scientific">Panicum virgatum</name>
    <name type="common">Blackwell switchgrass</name>
    <dbReference type="NCBI Taxonomy" id="38727"/>
    <lineage>
        <taxon>Eukaryota</taxon>
        <taxon>Viridiplantae</taxon>
        <taxon>Streptophyta</taxon>
        <taxon>Embryophyta</taxon>
        <taxon>Tracheophyta</taxon>
        <taxon>Spermatophyta</taxon>
        <taxon>Magnoliopsida</taxon>
        <taxon>Liliopsida</taxon>
        <taxon>Poales</taxon>
        <taxon>Poaceae</taxon>
        <taxon>PACMAD clade</taxon>
        <taxon>Panicoideae</taxon>
        <taxon>Panicodae</taxon>
        <taxon>Paniceae</taxon>
        <taxon>Panicinae</taxon>
        <taxon>Panicum</taxon>
        <taxon>Panicum sect. Hiantes</taxon>
    </lineage>
</organism>
<accession>A0A8T0W3M6</accession>
<evidence type="ECO:0000256" key="2">
    <source>
        <dbReference type="SAM" id="MobiDB-lite"/>
    </source>
</evidence>
<gene>
    <name evidence="4" type="ORF">PVAP13_2KG054100</name>
</gene>
<name>A0A8T0W3M6_PANVG</name>
<dbReference type="PROSITE" id="PS50157">
    <property type="entry name" value="ZINC_FINGER_C2H2_2"/>
    <property type="match status" value="1"/>
</dbReference>
<evidence type="ECO:0000313" key="4">
    <source>
        <dbReference type="EMBL" id="KAG2639984.1"/>
    </source>
</evidence>